<dbReference type="AlphaFoldDB" id="A0A1Y1L2W3"/>
<evidence type="ECO:0000313" key="1">
    <source>
        <dbReference type="EMBL" id="JAV66710.1"/>
    </source>
</evidence>
<reference evidence="1" key="1">
    <citation type="journal article" date="2016" name="Sci. Rep.">
        <title>Molecular characterization of firefly nuptial gifts: a multi-omics approach sheds light on postcopulatory sexual selection.</title>
        <authorList>
            <person name="Al-Wathiqui N."/>
            <person name="Fallon T.R."/>
            <person name="South A."/>
            <person name="Weng J.K."/>
            <person name="Lewis S.M."/>
        </authorList>
    </citation>
    <scope>NUCLEOTIDE SEQUENCE</scope>
</reference>
<organism evidence="1">
    <name type="scientific">Photinus pyralis</name>
    <name type="common">Common eastern firefly</name>
    <name type="synonym">Lampyris pyralis</name>
    <dbReference type="NCBI Taxonomy" id="7054"/>
    <lineage>
        <taxon>Eukaryota</taxon>
        <taxon>Metazoa</taxon>
        <taxon>Ecdysozoa</taxon>
        <taxon>Arthropoda</taxon>
        <taxon>Hexapoda</taxon>
        <taxon>Insecta</taxon>
        <taxon>Pterygota</taxon>
        <taxon>Neoptera</taxon>
        <taxon>Endopterygota</taxon>
        <taxon>Coleoptera</taxon>
        <taxon>Polyphaga</taxon>
        <taxon>Elateriformia</taxon>
        <taxon>Elateroidea</taxon>
        <taxon>Lampyridae</taxon>
        <taxon>Lampyrinae</taxon>
        <taxon>Photinus</taxon>
    </lineage>
</organism>
<name>A0A1Y1L2W3_PHOPY</name>
<dbReference type="EMBL" id="GEZM01068898">
    <property type="protein sequence ID" value="JAV66710.1"/>
    <property type="molecule type" value="Transcribed_RNA"/>
</dbReference>
<accession>A0A1Y1L2W3</accession>
<sequence>MKSGKESRPQLGVPKAEFMKTTSFNFLENERRCNVDRQIENEESSKNVVRKQDNVIEQSKTTTLPNRTEAIPEGAMVTSEVRNEEGRYGTKKYVTKCYFQPKQNPVSYSETVILTLGSNKKHYFDTILYQTKLVPFRWTESVKTATPPQTFYEFQSKYEYALEDPKWQYISLEAQQRAAEEKSHRAQEIKV</sequence>
<proteinExistence type="predicted"/>
<protein>
    <submittedName>
        <fullName evidence="1">Uncharacterized protein</fullName>
    </submittedName>
</protein>